<name>A0A0P7E7M5_9GAMM</name>
<dbReference type="RefSeq" id="WP_054553005.1">
    <property type="nucleotide sequence ID" value="NZ_LJTC01000006.1"/>
</dbReference>
<dbReference type="AlphaFoldDB" id="A0A0P7E7M5"/>
<proteinExistence type="predicted"/>
<accession>A0A0P7E7M5</accession>
<evidence type="ECO:0000313" key="2">
    <source>
        <dbReference type="Proteomes" id="UP000050378"/>
    </source>
</evidence>
<dbReference type="OrthoDB" id="6316020at2"/>
<sequence length="110" mass="13053">MTNSNVVELFQKRPAVANDEEYIALYEQNNDYIYYVRNYVAQQEFIVVSDSFMQAIPEEMRPATNVFFSCNFCLLKQFKQLVQSHILNTGQFLYFYHLFDKSVNAFFDSL</sequence>
<comment type="caution">
    <text evidence="1">The sequence shown here is derived from an EMBL/GenBank/DDBJ whole genome shotgun (WGS) entry which is preliminary data.</text>
</comment>
<dbReference type="EMBL" id="LJTC01000006">
    <property type="protein sequence ID" value="KPM83548.1"/>
    <property type="molecule type" value="Genomic_DNA"/>
</dbReference>
<evidence type="ECO:0000313" key="1">
    <source>
        <dbReference type="EMBL" id="KPM83548.1"/>
    </source>
</evidence>
<protein>
    <submittedName>
        <fullName evidence="1">Uncharacterized protein</fullName>
    </submittedName>
</protein>
<dbReference type="STRING" id="570156.AOG27_10635"/>
<organism evidence="1 2">
    <name type="scientific">Pseudoalteromonas lipolytica</name>
    <dbReference type="NCBI Taxonomy" id="570156"/>
    <lineage>
        <taxon>Bacteria</taxon>
        <taxon>Pseudomonadati</taxon>
        <taxon>Pseudomonadota</taxon>
        <taxon>Gammaproteobacteria</taxon>
        <taxon>Alteromonadales</taxon>
        <taxon>Pseudoalteromonadaceae</taxon>
        <taxon>Pseudoalteromonas</taxon>
    </lineage>
</organism>
<reference evidence="1 2" key="1">
    <citation type="submission" date="2015-09" db="EMBL/GenBank/DDBJ databases">
        <title>Draft Genome Sequence of Pseudoalteromonas lipolytica UCD-48B.</title>
        <authorList>
            <person name="Krusor M."/>
            <person name="Coil D.A."/>
            <person name="Lang J.M."/>
            <person name="Eisen J.A."/>
            <person name="Alexiev A."/>
        </authorList>
    </citation>
    <scope>NUCLEOTIDE SEQUENCE [LARGE SCALE GENOMIC DNA]</scope>
    <source>
        <strain evidence="1 2">UCD-48B</strain>
    </source>
</reference>
<dbReference type="Proteomes" id="UP000050378">
    <property type="component" value="Unassembled WGS sequence"/>
</dbReference>
<gene>
    <name evidence="1" type="ORF">AOG27_10635</name>
</gene>
<dbReference type="PATRIC" id="fig|570156.3.peg.3218"/>